<organism evidence="2 3">
    <name type="scientific">Atopomonas hussainii</name>
    <dbReference type="NCBI Taxonomy" id="1429083"/>
    <lineage>
        <taxon>Bacteria</taxon>
        <taxon>Pseudomonadati</taxon>
        <taxon>Pseudomonadota</taxon>
        <taxon>Gammaproteobacteria</taxon>
        <taxon>Pseudomonadales</taxon>
        <taxon>Pseudomonadaceae</taxon>
        <taxon>Atopomonas</taxon>
    </lineage>
</organism>
<dbReference type="AlphaFoldDB" id="A0A1H7KPE7"/>
<dbReference type="Pfam" id="PF00403">
    <property type="entry name" value="HMA"/>
    <property type="match status" value="1"/>
</dbReference>
<dbReference type="PROSITE" id="PS50846">
    <property type="entry name" value="HMA_2"/>
    <property type="match status" value="1"/>
</dbReference>
<dbReference type="SUPFAM" id="SSF55008">
    <property type="entry name" value="HMA, heavy metal-associated domain"/>
    <property type="match status" value="1"/>
</dbReference>
<protein>
    <submittedName>
        <fullName evidence="2">Copper chaperone</fullName>
    </submittedName>
</protein>
<evidence type="ECO:0000259" key="1">
    <source>
        <dbReference type="PROSITE" id="PS50846"/>
    </source>
</evidence>
<dbReference type="EMBL" id="FOAS01000006">
    <property type="protein sequence ID" value="SEK87925.1"/>
    <property type="molecule type" value="Genomic_DNA"/>
</dbReference>
<evidence type="ECO:0000313" key="2">
    <source>
        <dbReference type="EMBL" id="SEK87925.1"/>
    </source>
</evidence>
<proteinExistence type="predicted"/>
<sequence length="66" mass="6808">MVVLTVSGMGCGSCESKIKQAIAQLDPQAKVLVDRPNGVVTVDSQQPAETLLALVQRLGFVAAIAA</sequence>
<dbReference type="Proteomes" id="UP000185766">
    <property type="component" value="Unassembled WGS sequence"/>
</dbReference>
<dbReference type="GO" id="GO:0046872">
    <property type="term" value="F:metal ion binding"/>
    <property type="evidence" value="ECO:0007669"/>
    <property type="project" value="InterPro"/>
</dbReference>
<name>A0A1H7KPE7_9GAMM</name>
<dbReference type="RefSeq" id="WP_074866731.1">
    <property type="nucleotide sequence ID" value="NZ_FOAS01000006.1"/>
</dbReference>
<gene>
    <name evidence="2" type="ORF">SAMN05216214_10621</name>
</gene>
<dbReference type="CDD" id="cd00371">
    <property type="entry name" value="HMA"/>
    <property type="match status" value="1"/>
</dbReference>
<feature type="domain" description="HMA" evidence="1">
    <location>
        <begin position="1"/>
        <end position="63"/>
    </location>
</feature>
<evidence type="ECO:0000313" key="3">
    <source>
        <dbReference type="Proteomes" id="UP000185766"/>
    </source>
</evidence>
<keyword evidence="3" id="KW-1185">Reference proteome</keyword>
<accession>A0A1H7KPE7</accession>
<reference evidence="2 3" key="1">
    <citation type="submission" date="2016-10" db="EMBL/GenBank/DDBJ databases">
        <authorList>
            <person name="de Groot N.N."/>
        </authorList>
    </citation>
    <scope>NUCLEOTIDE SEQUENCE [LARGE SCALE GENOMIC DNA]</scope>
    <source>
        <strain evidence="2 3">JCM 19513</strain>
    </source>
</reference>
<dbReference type="InterPro" id="IPR036163">
    <property type="entry name" value="HMA_dom_sf"/>
</dbReference>
<dbReference type="InterPro" id="IPR006121">
    <property type="entry name" value="HMA_dom"/>
</dbReference>
<dbReference type="Gene3D" id="3.30.70.100">
    <property type="match status" value="1"/>
</dbReference>